<keyword evidence="1" id="KW-0812">Transmembrane</keyword>
<dbReference type="RefSeq" id="XP_060454772.1">
    <property type="nucleotide sequence ID" value="XM_060597928.1"/>
</dbReference>
<feature type="transmembrane region" description="Helical" evidence="1">
    <location>
        <begin position="126"/>
        <end position="147"/>
    </location>
</feature>
<evidence type="ECO:0000313" key="3">
    <source>
        <dbReference type="Proteomes" id="UP001233271"/>
    </source>
</evidence>
<dbReference type="Pfam" id="PF08560">
    <property type="entry name" value="DUF1757"/>
    <property type="match status" value="1"/>
</dbReference>
<dbReference type="InterPro" id="IPR013869">
    <property type="entry name" value="DUF1757"/>
</dbReference>
<gene>
    <name evidence="2" type="ORF">CcaverHIS019_0208680</name>
</gene>
<dbReference type="Proteomes" id="UP001233271">
    <property type="component" value="Chromosome 2"/>
</dbReference>
<dbReference type="GeneID" id="85493377"/>
<reference evidence="2" key="1">
    <citation type="journal article" date="2023" name="BMC Genomics">
        <title>Chromosome-level genome assemblies of Cutaneotrichosporon spp. (Trichosporonales, Basidiomycota) reveal imbalanced evolution between nucleotide sequences and chromosome synteny.</title>
        <authorList>
            <person name="Kobayashi Y."/>
            <person name="Kayamori A."/>
            <person name="Aoki K."/>
            <person name="Shiwa Y."/>
            <person name="Matsutani M."/>
            <person name="Fujita N."/>
            <person name="Sugita T."/>
            <person name="Iwasaki W."/>
            <person name="Tanaka N."/>
            <person name="Takashima M."/>
        </authorList>
    </citation>
    <scope>NUCLEOTIDE SEQUENCE</scope>
    <source>
        <strain evidence="2">HIS019</strain>
    </source>
</reference>
<feature type="transmembrane region" description="Helical" evidence="1">
    <location>
        <begin position="101"/>
        <end position="120"/>
    </location>
</feature>
<dbReference type="EMBL" id="AP028213">
    <property type="protein sequence ID" value="BEI89506.1"/>
    <property type="molecule type" value="Genomic_DNA"/>
</dbReference>
<sequence length="172" mass="18117">MATSANPTFQGLSPLNQVCAHAALKVAQAASMLFPPAYVGLCLVRRRPMSVSRAMRGAELSVLGGAAVGWGVGYARLRDQSEEAIEDRVYRLKHNASQVRADDYSAIGAFMGMLVVPAIFLKRASIFSLAAGGASLGLGAGVWVHIFKSLTEGSELKPEGMASEVPDLPGKK</sequence>
<keyword evidence="3" id="KW-1185">Reference proteome</keyword>
<evidence type="ECO:0000256" key="1">
    <source>
        <dbReference type="SAM" id="Phobius"/>
    </source>
</evidence>
<keyword evidence="1" id="KW-0472">Membrane</keyword>
<protein>
    <submittedName>
        <fullName evidence="2">Uncharacterized protein</fullName>
    </submittedName>
</protein>
<accession>A0AA48IE55</accession>
<organism evidence="2 3">
    <name type="scientific">Cutaneotrichosporon cavernicola</name>
    <dbReference type="NCBI Taxonomy" id="279322"/>
    <lineage>
        <taxon>Eukaryota</taxon>
        <taxon>Fungi</taxon>
        <taxon>Dikarya</taxon>
        <taxon>Basidiomycota</taxon>
        <taxon>Agaricomycotina</taxon>
        <taxon>Tremellomycetes</taxon>
        <taxon>Trichosporonales</taxon>
        <taxon>Trichosporonaceae</taxon>
        <taxon>Cutaneotrichosporon</taxon>
    </lineage>
</organism>
<keyword evidence="1" id="KW-1133">Transmembrane helix</keyword>
<dbReference type="KEGG" id="ccac:CcaHIS019_0208680"/>
<dbReference type="AlphaFoldDB" id="A0AA48IE55"/>
<name>A0AA48IE55_9TREE</name>
<proteinExistence type="predicted"/>
<evidence type="ECO:0000313" key="2">
    <source>
        <dbReference type="EMBL" id="BEI89506.1"/>
    </source>
</evidence>